<organism evidence="1 2">
    <name type="scientific">Candidatus Magnetobacterium bavaricum</name>
    <dbReference type="NCBI Taxonomy" id="29290"/>
    <lineage>
        <taxon>Bacteria</taxon>
        <taxon>Pseudomonadati</taxon>
        <taxon>Nitrospirota</taxon>
        <taxon>Thermodesulfovibrionia</taxon>
        <taxon>Thermodesulfovibrionales</taxon>
        <taxon>Candidatus Magnetobacteriaceae</taxon>
        <taxon>Candidatus Magnetobacterium</taxon>
    </lineage>
</organism>
<proteinExistence type="predicted"/>
<sequence length="586" mass="66401">MHRNIPIYYHCQPDIVIKSNGAIEGASSAFETDDKVILQFSWDQDQRYTPWAVVGFKDEKKPCGDKLFMIVIDDRLMTDPYDSDSSHLILTVYSVATEVQGGFSILTTPAVNVTSDMNGGLLIVQSSETNNMHLATLPNKFTISDSLSDEPGFGESGWNSIYLKFNHNVIKGSYRAYNPVEGMGYNHKARRGYKIESTDSTSFYFNIKSEILSPSNCYCYVGTSQTNRTMLKQWITYKTDPYTDVVMTSNFIGEDHETQNNVLKDGYMYWYFHVIAILDKRKAIYRKVTQNMILSRFGVRWLPLTGQIDYVCYAYDGNTGAPCKIASRRQGTFFHAGEVGQVEFTEELYFDNPNVPFLSLIRKEFKVKCEGWLYAWYQFPLTSQSNSCTGGAVPPVVCGADYNGSVTGGGPLPVKYRITDQGVVVLANDHTRVFGQSNIQVYTYDNYQGDEVFFMIYSYDEYNIESEWEVNHYKYVYIFQRKYFLAYKTPTKSDGIAIAQWSIPAFGAPVDGTVVIYPSCQINRGMIFFTYVEATVNDNIPKTRTVGIINYSNKSFPLGFTTYTDASVFGIDPSVWLEKIAVGIST</sequence>
<dbReference type="EMBL" id="LACI01000491">
    <property type="protein sequence ID" value="KJU86690.1"/>
    <property type="molecule type" value="Genomic_DNA"/>
</dbReference>
<evidence type="ECO:0000313" key="1">
    <source>
        <dbReference type="EMBL" id="KJU86690.1"/>
    </source>
</evidence>
<protein>
    <submittedName>
        <fullName evidence="1">Uncharacterized protein</fullName>
    </submittedName>
</protein>
<dbReference type="AlphaFoldDB" id="A0A0F3GXU1"/>
<gene>
    <name evidence="1" type="ORF">MBAV_001105</name>
</gene>
<comment type="caution">
    <text evidence="1">The sequence shown here is derived from an EMBL/GenBank/DDBJ whole genome shotgun (WGS) entry which is preliminary data.</text>
</comment>
<name>A0A0F3GXU1_9BACT</name>
<reference evidence="1 2" key="1">
    <citation type="submission" date="2015-02" db="EMBL/GenBank/DDBJ databases">
        <title>Single-cell genomics of uncultivated deep-branching MTB reveals a conserved set of magnetosome genes.</title>
        <authorList>
            <person name="Kolinko S."/>
            <person name="Richter M."/>
            <person name="Glockner F.O."/>
            <person name="Brachmann A."/>
            <person name="Schuler D."/>
        </authorList>
    </citation>
    <scope>NUCLEOTIDE SEQUENCE [LARGE SCALE GENOMIC DNA]</scope>
    <source>
        <strain evidence="1">TM-1</strain>
    </source>
</reference>
<accession>A0A0F3GXU1</accession>
<dbReference type="Proteomes" id="UP000033423">
    <property type="component" value="Unassembled WGS sequence"/>
</dbReference>
<keyword evidence="2" id="KW-1185">Reference proteome</keyword>
<evidence type="ECO:0000313" key="2">
    <source>
        <dbReference type="Proteomes" id="UP000033423"/>
    </source>
</evidence>